<evidence type="ECO:0000313" key="5">
    <source>
        <dbReference type="Proteomes" id="UP000582090"/>
    </source>
</evidence>
<dbReference type="GO" id="GO:0005507">
    <property type="term" value="F:copper ion binding"/>
    <property type="evidence" value="ECO:0007669"/>
    <property type="project" value="InterPro"/>
</dbReference>
<accession>A0A7W6GDA1</accession>
<organism evidence="4 5">
    <name type="scientific">Rhizobium metallidurans</name>
    <dbReference type="NCBI Taxonomy" id="1265931"/>
    <lineage>
        <taxon>Bacteria</taxon>
        <taxon>Pseudomonadati</taxon>
        <taxon>Pseudomonadota</taxon>
        <taxon>Alphaproteobacteria</taxon>
        <taxon>Hyphomicrobiales</taxon>
        <taxon>Rhizobiaceae</taxon>
        <taxon>Rhizobium/Agrobacterium group</taxon>
        <taxon>Rhizobium</taxon>
    </lineage>
</organism>
<dbReference type="PRINTS" id="PR00944">
    <property type="entry name" value="CUEXPORT"/>
</dbReference>
<name>A0A7W6GDA1_9HYPH</name>
<keyword evidence="2" id="KW-0186">Copper</keyword>
<dbReference type="InterPro" id="IPR006122">
    <property type="entry name" value="HMA_Cu_ion-bd"/>
</dbReference>
<dbReference type="RefSeq" id="WP_210279649.1">
    <property type="nucleotide sequence ID" value="NZ_JACIDW010000009.1"/>
</dbReference>
<dbReference type="PANTHER" id="PTHR46594">
    <property type="entry name" value="P-TYPE CATION-TRANSPORTING ATPASE"/>
    <property type="match status" value="1"/>
</dbReference>
<dbReference type="InterPro" id="IPR000428">
    <property type="entry name" value="Cu-bd"/>
</dbReference>
<keyword evidence="5" id="KW-1185">Reference proteome</keyword>
<feature type="domain" description="HMA" evidence="3">
    <location>
        <begin position="6"/>
        <end position="72"/>
    </location>
</feature>
<dbReference type="Pfam" id="PF00403">
    <property type="entry name" value="HMA"/>
    <property type="match status" value="1"/>
</dbReference>
<dbReference type="EMBL" id="JACIDW010000009">
    <property type="protein sequence ID" value="MBB3965411.1"/>
    <property type="molecule type" value="Genomic_DNA"/>
</dbReference>
<dbReference type="AlphaFoldDB" id="A0A7W6GDA1"/>
<evidence type="ECO:0000256" key="2">
    <source>
        <dbReference type="ARBA" id="ARBA00023008"/>
    </source>
</evidence>
<evidence type="ECO:0000259" key="3">
    <source>
        <dbReference type="PROSITE" id="PS50846"/>
    </source>
</evidence>
<reference evidence="4 5" key="1">
    <citation type="submission" date="2020-08" db="EMBL/GenBank/DDBJ databases">
        <title>Genomic Encyclopedia of Type Strains, Phase IV (KMG-IV): sequencing the most valuable type-strain genomes for metagenomic binning, comparative biology and taxonomic classification.</title>
        <authorList>
            <person name="Goeker M."/>
        </authorList>
    </citation>
    <scope>NUCLEOTIDE SEQUENCE [LARGE SCALE GENOMIC DNA]</scope>
    <source>
        <strain evidence="4 5">DSM 26575</strain>
    </source>
</reference>
<comment type="caution">
    <text evidence="4">The sequence shown here is derived from an EMBL/GenBank/DDBJ whole genome shotgun (WGS) entry which is preliminary data.</text>
</comment>
<dbReference type="InterPro" id="IPR036163">
    <property type="entry name" value="HMA_dom_sf"/>
</dbReference>
<dbReference type="GO" id="GO:0006825">
    <property type="term" value="P:copper ion transport"/>
    <property type="evidence" value="ECO:0007669"/>
    <property type="project" value="InterPro"/>
</dbReference>
<evidence type="ECO:0000313" key="4">
    <source>
        <dbReference type="EMBL" id="MBB3965411.1"/>
    </source>
</evidence>
<dbReference type="Proteomes" id="UP000582090">
    <property type="component" value="Unassembled WGS sequence"/>
</dbReference>
<evidence type="ECO:0000256" key="1">
    <source>
        <dbReference type="ARBA" id="ARBA00022723"/>
    </source>
</evidence>
<proteinExistence type="predicted"/>
<keyword evidence="1" id="KW-0479">Metal-binding</keyword>
<dbReference type="InterPro" id="IPR017969">
    <property type="entry name" value="Heavy-metal-associated_CS"/>
</dbReference>
<dbReference type="PROSITE" id="PS01047">
    <property type="entry name" value="HMA_1"/>
    <property type="match status" value="1"/>
</dbReference>
<dbReference type="CDD" id="cd00371">
    <property type="entry name" value="HMA"/>
    <property type="match status" value="1"/>
</dbReference>
<dbReference type="SUPFAM" id="SSF55008">
    <property type="entry name" value="HMA, heavy metal-associated domain"/>
    <property type="match status" value="1"/>
</dbReference>
<dbReference type="InterPro" id="IPR006121">
    <property type="entry name" value="HMA_dom"/>
</dbReference>
<dbReference type="PROSITE" id="PS50846">
    <property type="entry name" value="HMA_2"/>
    <property type="match status" value="1"/>
</dbReference>
<dbReference type="NCBIfam" id="TIGR00003">
    <property type="entry name" value="copper ion binding protein"/>
    <property type="match status" value="1"/>
</dbReference>
<protein>
    <submittedName>
        <fullName evidence="4">Copper chaperone</fullName>
    </submittedName>
</protein>
<sequence length="73" mass="7720">MSGTTKTIEFKIEGMDCGHCVKQIEATVGGLPGVEEVKVSLASNSASVTLYPEQISEATIFEAVEDAGFDVPR</sequence>
<dbReference type="FunFam" id="3.30.70.100:FF:000033">
    <property type="entry name" value="Copper-transporting ATPase HMA5"/>
    <property type="match status" value="1"/>
</dbReference>
<gene>
    <name evidence="4" type="ORF">GGQ67_003084</name>
</gene>
<dbReference type="PANTHER" id="PTHR46594:SF4">
    <property type="entry name" value="P-TYPE CATION-TRANSPORTING ATPASE"/>
    <property type="match status" value="1"/>
</dbReference>
<dbReference type="Gene3D" id="3.30.70.100">
    <property type="match status" value="1"/>
</dbReference>